<protein>
    <submittedName>
        <fullName evidence="1">Acetyltransferase-like isoleucine patch superfamily enzyme</fullName>
    </submittedName>
</protein>
<dbReference type="Proteomes" id="UP000295285">
    <property type="component" value="Unassembled WGS sequence"/>
</dbReference>
<dbReference type="CDD" id="cd04647">
    <property type="entry name" value="LbH_MAT_like"/>
    <property type="match status" value="1"/>
</dbReference>
<keyword evidence="1" id="KW-0808">Transferase</keyword>
<dbReference type="EMBL" id="SMDG01000001">
    <property type="protein sequence ID" value="TCW59650.1"/>
    <property type="molecule type" value="Genomic_DNA"/>
</dbReference>
<dbReference type="PANTHER" id="PTHR23416:SF78">
    <property type="entry name" value="LIPOPOLYSACCHARIDE BIOSYNTHESIS O-ACETYL TRANSFERASE WBBJ-RELATED"/>
    <property type="match status" value="1"/>
</dbReference>
<gene>
    <name evidence="1" type="ORF">EC910_101280</name>
</gene>
<dbReference type="SUPFAM" id="SSF51161">
    <property type="entry name" value="Trimeric LpxA-like enzymes"/>
    <property type="match status" value="1"/>
</dbReference>
<evidence type="ECO:0000313" key="1">
    <source>
        <dbReference type="EMBL" id="TCW59650.1"/>
    </source>
</evidence>
<reference evidence="1 2" key="1">
    <citation type="submission" date="2019-03" db="EMBL/GenBank/DDBJ databases">
        <title>Above-ground endophytic microbial communities from plants in different locations in the United States.</title>
        <authorList>
            <person name="Frank C."/>
        </authorList>
    </citation>
    <scope>NUCLEOTIDE SEQUENCE [LARGE SCALE GENOMIC DNA]</scope>
    <source>
        <strain evidence="1 2">LP_2_YM</strain>
    </source>
</reference>
<comment type="caution">
    <text evidence="1">The sequence shown here is derived from an EMBL/GenBank/DDBJ whole genome shotgun (WGS) entry which is preliminary data.</text>
</comment>
<accession>A0A4V2WE53</accession>
<proteinExistence type="predicted"/>
<organism evidence="1 2">
    <name type="scientific">Bacillus thuringiensis</name>
    <dbReference type="NCBI Taxonomy" id="1428"/>
    <lineage>
        <taxon>Bacteria</taxon>
        <taxon>Bacillati</taxon>
        <taxon>Bacillota</taxon>
        <taxon>Bacilli</taxon>
        <taxon>Bacillales</taxon>
        <taxon>Bacillaceae</taxon>
        <taxon>Bacillus</taxon>
        <taxon>Bacillus cereus group</taxon>
    </lineage>
</organism>
<dbReference type="Gene3D" id="2.160.10.10">
    <property type="entry name" value="Hexapeptide repeat proteins"/>
    <property type="match status" value="1"/>
</dbReference>
<dbReference type="RefSeq" id="WP_131931488.1">
    <property type="nucleotide sequence ID" value="NZ_SMDF01000001.1"/>
</dbReference>
<dbReference type="GO" id="GO:0016740">
    <property type="term" value="F:transferase activity"/>
    <property type="evidence" value="ECO:0007669"/>
    <property type="project" value="UniProtKB-KW"/>
</dbReference>
<dbReference type="InterPro" id="IPR011004">
    <property type="entry name" value="Trimer_LpxA-like_sf"/>
</dbReference>
<dbReference type="InterPro" id="IPR051159">
    <property type="entry name" value="Hexapeptide_acetyltransf"/>
</dbReference>
<dbReference type="AlphaFoldDB" id="A0A4V2WE53"/>
<evidence type="ECO:0000313" key="2">
    <source>
        <dbReference type="Proteomes" id="UP000295285"/>
    </source>
</evidence>
<sequence length="229" mass="25789">MKSKIKSILDEKQRNNPNIRKRISQLYCILNKNKKKIKGKDNKLINQGAFLSKMQFNINGNGNTIIIEEGTRLSNVQVYINGDNHKLHFGKNCYMKRGVIWFEDNNCSIEIGDETTIMEAGISVVEPNGKITIGKDCMFSFGIDIRNSDSHSIIDLETNQRINPAKDVNIGNHVWVGHQVQILKGTNLSDDSIVGSRSIVTKEFPPNCSIVGSPAKVFKTGVTWDRRRL</sequence>
<name>A0A4V2WE53_BACTU</name>
<dbReference type="PANTHER" id="PTHR23416">
    <property type="entry name" value="SIALIC ACID SYNTHASE-RELATED"/>
    <property type="match status" value="1"/>
</dbReference>